<protein>
    <submittedName>
        <fullName evidence="1">ROK family protein</fullName>
    </submittedName>
</protein>
<dbReference type="GO" id="GO:0009384">
    <property type="term" value="F:N-acylmannosamine kinase activity"/>
    <property type="evidence" value="ECO:0007669"/>
    <property type="project" value="TreeGrafter"/>
</dbReference>
<accession>A0A6L9MSC6</accession>
<reference evidence="1 2" key="1">
    <citation type="submission" date="2020-01" db="EMBL/GenBank/DDBJ databases">
        <title>Genomes of bacteria type strains.</title>
        <authorList>
            <person name="Chen J."/>
            <person name="Zhu S."/>
            <person name="Yang J."/>
        </authorList>
    </citation>
    <scope>NUCLEOTIDE SEQUENCE [LARGE SCALE GENOMIC DNA]</scope>
    <source>
        <strain evidence="1 2">LMG 22958</strain>
    </source>
</reference>
<organism evidence="1 2">
    <name type="scientific">Alteromonas hispanica</name>
    <dbReference type="NCBI Taxonomy" id="315421"/>
    <lineage>
        <taxon>Bacteria</taxon>
        <taxon>Pseudomonadati</taxon>
        <taxon>Pseudomonadota</taxon>
        <taxon>Gammaproteobacteria</taxon>
        <taxon>Alteromonadales</taxon>
        <taxon>Alteromonadaceae</taxon>
        <taxon>Alteromonas/Salinimonas group</taxon>
        <taxon>Alteromonas</taxon>
    </lineage>
</organism>
<evidence type="ECO:0000313" key="1">
    <source>
        <dbReference type="EMBL" id="NDW21099.1"/>
    </source>
</evidence>
<evidence type="ECO:0000313" key="2">
    <source>
        <dbReference type="Proteomes" id="UP000478837"/>
    </source>
</evidence>
<dbReference type="AlphaFoldDB" id="A0A6L9MSC6"/>
<dbReference type="InterPro" id="IPR036390">
    <property type="entry name" value="WH_DNA-bd_sf"/>
</dbReference>
<dbReference type="InterPro" id="IPR000600">
    <property type="entry name" value="ROK"/>
</dbReference>
<name>A0A6L9MSC6_9ALTE</name>
<dbReference type="SUPFAM" id="SSF53067">
    <property type="entry name" value="Actin-like ATPase domain"/>
    <property type="match status" value="1"/>
</dbReference>
<keyword evidence="2" id="KW-1185">Reference proteome</keyword>
<sequence length="378" mass="40472">MAIHLADSRSDNERAIIALINKHGELPKTEIAELTGLSAQSATVIIKKLESDGLVKRNAPIKGSVGQPKVPFSLNVDGALSLGLKVGRRSYDMTLLDLCGNVRATISEKVAYPTVDGLLSFSERAVNALLKQVTVEQKTRLRGLGVAMPFEIWTWAEEAAAPLAVLEQWKQFDPKSALEALLSLPVIICNDAAAACSAEMSFGNPEGFTHFLYLFVGTFLGGGLVINNAPYLGKAGNAGAVGSLPFFNGENEHQLLAQSSLFVLENTLNQNGINGKQIYDVHGHWNFDEIYIANWVKATAKGLAYAAQCAAGLLDIEGVIIDGALPEPVKSLLVEETRRALSQRDMRGIASPTITEGKVGARAQSIGSANLPLVANYY</sequence>
<dbReference type="Pfam" id="PF00480">
    <property type="entry name" value="ROK"/>
    <property type="match status" value="1"/>
</dbReference>
<dbReference type="PANTHER" id="PTHR18964">
    <property type="entry name" value="ROK (REPRESSOR, ORF, KINASE) FAMILY"/>
    <property type="match status" value="1"/>
</dbReference>
<dbReference type="GO" id="GO:0019262">
    <property type="term" value="P:N-acetylneuraminate catabolic process"/>
    <property type="evidence" value="ECO:0007669"/>
    <property type="project" value="TreeGrafter"/>
</dbReference>
<dbReference type="CDD" id="cd23763">
    <property type="entry name" value="ASKHA_ATPase_ROK"/>
    <property type="match status" value="1"/>
</dbReference>
<dbReference type="InterPro" id="IPR036388">
    <property type="entry name" value="WH-like_DNA-bd_sf"/>
</dbReference>
<dbReference type="RefSeq" id="WP_163110894.1">
    <property type="nucleotide sequence ID" value="NZ_JAAAWP010000003.1"/>
</dbReference>
<dbReference type="Gene3D" id="3.30.420.40">
    <property type="match status" value="2"/>
</dbReference>
<dbReference type="Pfam" id="PF13412">
    <property type="entry name" value="HTH_24"/>
    <property type="match status" value="1"/>
</dbReference>
<dbReference type="Proteomes" id="UP000478837">
    <property type="component" value="Unassembled WGS sequence"/>
</dbReference>
<proteinExistence type="predicted"/>
<gene>
    <name evidence="1" type="ORF">GTW09_06175</name>
</gene>
<dbReference type="EMBL" id="JAAAWP010000003">
    <property type="protein sequence ID" value="NDW21099.1"/>
    <property type="molecule type" value="Genomic_DNA"/>
</dbReference>
<dbReference type="InterPro" id="IPR043129">
    <property type="entry name" value="ATPase_NBD"/>
</dbReference>
<dbReference type="Gene3D" id="1.10.10.10">
    <property type="entry name" value="Winged helix-like DNA-binding domain superfamily/Winged helix DNA-binding domain"/>
    <property type="match status" value="1"/>
</dbReference>
<dbReference type="PANTHER" id="PTHR18964:SF169">
    <property type="entry name" value="N-ACETYLMANNOSAMINE KINASE"/>
    <property type="match status" value="1"/>
</dbReference>
<comment type="caution">
    <text evidence="1">The sequence shown here is derived from an EMBL/GenBank/DDBJ whole genome shotgun (WGS) entry which is preliminary data.</text>
</comment>
<dbReference type="SUPFAM" id="SSF46785">
    <property type="entry name" value="Winged helix' DNA-binding domain"/>
    <property type="match status" value="1"/>
</dbReference>